<protein>
    <recommendedName>
        <fullName evidence="3">STAS/SEC14 domain-containing protein</fullName>
    </recommendedName>
</protein>
<proteinExistence type="predicted"/>
<gene>
    <name evidence="1" type="ORF">HNP98_001845</name>
</gene>
<accession>A0ABX2FRF5</accession>
<evidence type="ECO:0000313" key="1">
    <source>
        <dbReference type="EMBL" id="NRT19022.1"/>
    </source>
</evidence>
<evidence type="ECO:0008006" key="3">
    <source>
        <dbReference type="Google" id="ProtNLM"/>
    </source>
</evidence>
<dbReference type="Proteomes" id="UP000779507">
    <property type="component" value="Unassembled WGS sequence"/>
</dbReference>
<dbReference type="RefSeq" id="WP_173809758.1">
    <property type="nucleotide sequence ID" value="NZ_JABSNP010000007.1"/>
</dbReference>
<comment type="caution">
    <text evidence="1">The sequence shown here is derived from an EMBL/GenBank/DDBJ whole genome shotgun (WGS) entry which is preliminary data.</text>
</comment>
<evidence type="ECO:0000313" key="2">
    <source>
        <dbReference type="Proteomes" id="UP000779507"/>
    </source>
</evidence>
<organism evidence="1 2">
    <name type="scientific">Hymenobacter caeli</name>
    <dbReference type="NCBI Taxonomy" id="2735894"/>
    <lineage>
        <taxon>Bacteria</taxon>
        <taxon>Pseudomonadati</taxon>
        <taxon>Bacteroidota</taxon>
        <taxon>Cytophagia</taxon>
        <taxon>Cytophagales</taxon>
        <taxon>Hymenobacteraceae</taxon>
        <taxon>Hymenobacter</taxon>
    </lineage>
</organism>
<dbReference type="EMBL" id="JABSNP010000007">
    <property type="protein sequence ID" value="NRT19022.1"/>
    <property type="molecule type" value="Genomic_DNA"/>
</dbReference>
<sequence>MLIRHLPDFYLQHAEALGLLRVEWVSGPNTQRLRASAGQLLDLAHRLGLRRLLIDMNTVPDLPVADQLWLGAHWMPGLVQLPLQHLVLVIDQSRVHNQLAIDALHDLVQPAIRFDAHYFSDPESAMRWLTDGTDDFPALMAEWRARHPPGSA</sequence>
<keyword evidence="2" id="KW-1185">Reference proteome</keyword>
<reference evidence="1 2" key="1">
    <citation type="submission" date="2020-05" db="EMBL/GenBank/DDBJ databases">
        <title>Genomic Encyclopedia of Type Strains, Phase IV (KMG-V): Genome sequencing to study the core and pangenomes of soil and plant-associated prokaryotes.</title>
        <authorList>
            <person name="Whitman W."/>
        </authorList>
    </citation>
    <scope>NUCLEOTIDE SEQUENCE [LARGE SCALE GENOMIC DNA]</scope>
    <source>
        <strain evidence="1 2">9A</strain>
    </source>
</reference>
<name>A0ABX2FRF5_9BACT</name>